<dbReference type="GO" id="GO:0036431">
    <property type="term" value="F:dCMP kinase activity"/>
    <property type="evidence" value="ECO:0007669"/>
    <property type="project" value="InterPro"/>
</dbReference>
<dbReference type="CDD" id="cd02020">
    <property type="entry name" value="CMPK"/>
    <property type="match status" value="1"/>
</dbReference>
<dbReference type="PANTHER" id="PTHR21299">
    <property type="entry name" value="CYTIDYLATE KINASE/PANTOATE-BETA-ALANINE LIGASE"/>
    <property type="match status" value="1"/>
</dbReference>
<dbReference type="SUPFAM" id="SSF52540">
    <property type="entry name" value="P-loop containing nucleoside triphosphate hydrolases"/>
    <property type="match status" value="1"/>
</dbReference>
<evidence type="ECO:0000313" key="11">
    <source>
        <dbReference type="Proteomes" id="UP000655208"/>
    </source>
</evidence>
<evidence type="ECO:0000256" key="8">
    <source>
        <dbReference type="HAMAP-Rule" id="MF_00238"/>
    </source>
</evidence>
<dbReference type="Proteomes" id="UP000655208">
    <property type="component" value="Unassembled WGS sequence"/>
</dbReference>
<keyword evidence="2 8" id="KW-0808">Transferase</keyword>
<comment type="catalytic activity">
    <reaction evidence="7 8">
        <text>CMP + ATP = CDP + ADP</text>
        <dbReference type="Rhea" id="RHEA:11600"/>
        <dbReference type="ChEBI" id="CHEBI:30616"/>
        <dbReference type="ChEBI" id="CHEBI:58069"/>
        <dbReference type="ChEBI" id="CHEBI:60377"/>
        <dbReference type="ChEBI" id="CHEBI:456216"/>
        <dbReference type="EC" id="2.7.4.25"/>
    </reaction>
</comment>
<evidence type="ECO:0000256" key="2">
    <source>
        <dbReference type="ARBA" id="ARBA00022679"/>
    </source>
</evidence>
<dbReference type="AlphaFoldDB" id="A0A917T8D8"/>
<keyword evidence="11" id="KW-1185">Reference proteome</keyword>
<dbReference type="EC" id="2.7.4.25" evidence="8"/>
<evidence type="ECO:0000256" key="5">
    <source>
        <dbReference type="ARBA" id="ARBA00022840"/>
    </source>
</evidence>
<reference evidence="10" key="2">
    <citation type="submission" date="2020-09" db="EMBL/GenBank/DDBJ databases">
        <authorList>
            <person name="Sun Q."/>
            <person name="Zhou Y."/>
        </authorList>
    </citation>
    <scope>NUCLEOTIDE SEQUENCE</scope>
    <source>
        <strain evidence="10">CGMCC 4.7308</strain>
    </source>
</reference>
<dbReference type="InterPro" id="IPR027417">
    <property type="entry name" value="P-loop_NTPase"/>
</dbReference>
<name>A0A917T8D8_9ACTN</name>
<keyword evidence="3 8" id="KW-0547">Nucleotide-binding</keyword>
<reference evidence="10" key="1">
    <citation type="journal article" date="2014" name="Int. J. Syst. Evol. Microbiol.">
        <title>Complete genome sequence of Corynebacterium casei LMG S-19264T (=DSM 44701T), isolated from a smear-ripened cheese.</title>
        <authorList>
            <consortium name="US DOE Joint Genome Institute (JGI-PGF)"/>
            <person name="Walter F."/>
            <person name="Albersmeier A."/>
            <person name="Kalinowski J."/>
            <person name="Ruckert C."/>
        </authorList>
    </citation>
    <scope>NUCLEOTIDE SEQUENCE</scope>
    <source>
        <strain evidence="10">CGMCC 4.7308</strain>
    </source>
</reference>
<dbReference type="EMBL" id="BMNA01000011">
    <property type="protein sequence ID" value="GGM13344.1"/>
    <property type="molecule type" value="Genomic_DNA"/>
</dbReference>
<dbReference type="GO" id="GO:0006220">
    <property type="term" value="P:pyrimidine nucleotide metabolic process"/>
    <property type="evidence" value="ECO:0007669"/>
    <property type="project" value="UniProtKB-UniRule"/>
</dbReference>
<protein>
    <recommendedName>
        <fullName evidence="8">Cytidylate kinase</fullName>
        <shortName evidence="8">CK</shortName>
        <ecNumber evidence="8">2.7.4.25</ecNumber>
    </recommendedName>
    <alternativeName>
        <fullName evidence="8">Cytidine monophosphate kinase</fullName>
        <shortName evidence="8">CMP kinase</shortName>
    </alternativeName>
</protein>
<evidence type="ECO:0000313" key="10">
    <source>
        <dbReference type="EMBL" id="GGM13344.1"/>
    </source>
</evidence>
<gene>
    <name evidence="8 10" type="primary">cmk</name>
    <name evidence="10" type="ORF">GCM10011594_36570</name>
</gene>
<keyword evidence="5 8" id="KW-0067">ATP-binding</keyword>
<evidence type="ECO:0000256" key="1">
    <source>
        <dbReference type="ARBA" id="ARBA00009427"/>
    </source>
</evidence>
<dbReference type="PANTHER" id="PTHR21299:SF2">
    <property type="entry name" value="CYTIDYLATE KINASE"/>
    <property type="match status" value="1"/>
</dbReference>
<evidence type="ECO:0000256" key="4">
    <source>
        <dbReference type="ARBA" id="ARBA00022777"/>
    </source>
</evidence>
<dbReference type="Gene3D" id="3.40.50.300">
    <property type="entry name" value="P-loop containing nucleotide triphosphate hydrolases"/>
    <property type="match status" value="1"/>
</dbReference>
<keyword evidence="4 8" id="KW-0418">Kinase</keyword>
<evidence type="ECO:0000256" key="3">
    <source>
        <dbReference type="ARBA" id="ARBA00022741"/>
    </source>
</evidence>
<organism evidence="10 11">
    <name type="scientific">Nakamurella endophytica</name>
    <dbReference type="NCBI Taxonomy" id="1748367"/>
    <lineage>
        <taxon>Bacteria</taxon>
        <taxon>Bacillati</taxon>
        <taxon>Actinomycetota</taxon>
        <taxon>Actinomycetes</taxon>
        <taxon>Nakamurellales</taxon>
        <taxon>Nakamurellaceae</taxon>
        <taxon>Nakamurella</taxon>
    </lineage>
</organism>
<dbReference type="HAMAP" id="MF_00238">
    <property type="entry name" value="Cytidyl_kinase_type1"/>
    <property type="match status" value="1"/>
</dbReference>
<dbReference type="GO" id="GO:0005524">
    <property type="term" value="F:ATP binding"/>
    <property type="evidence" value="ECO:0007669"/>
    <property type="project" value="UniProtKB-UniRule"/>
</dbReference>
<comment type="catalytic activity">
    <reaction evidence="6 8">
        <text>dCMP + ATP = dCDP + ADP</text>
        <dbReference type="Rhea" id="RHEA:25094"/>
        <dbReference type="ChEBI" id="CHEBI:30616"/>
        <dbReference type="ChEBI" id="CHEBI:57566"/>
        <dbReference type="ChEBI" id="CHEBI:58593"/>
        <dbReference type="ChEBI" id="CHEBI:456216"/>
        <dbReference type="EC" id="2.7.4.25"/>
    </reaction>
</comment>
<proteinExistence type="inferred from homology"/>
<dbReference type="GO" id="GO:0015949">
    <property type="term" value="P:nucleobase-containing small molecule interconversion"/>
    <property type="evidence" value="ECO:0007669"/>
    <property type="project" value="TreeGrafter"/>
</dbReference>
<dbReference type="RefSeq" id="WP_188944065.1">
    <property type="nucleotide sequence ID" value="NZ_BMNA01000011.1"/>
</dbReference>
<dbReference type="InterPro" id="IPR003136">
    <property type="entry name" value="Cytidylate_kin"/>
</dbReference>
<evidence type="ECO:0000256" key="7">
    <source>
        <dbReference type="ARBA" id="ARBA00048478"/>
    </source>
</evidence>
<accession>A0A917T8D8</accession>
<comment type="subcellular location">
    <subcellularLocation>
        <location evidence="8">Cytoplasm</location>
    </subcellularLocation>
</comment>
<evidence type="ECO:0000259" key="9">
    <source>
        <dbReference type="Pfam" id="PF02224"/>
    </source>
</evidence>
<dbReference type="InterPro" id="IPR011994">
    <property type="entry name" value="Cytidylate_kinase_dom"/>
</dbReference>
<comment type="similarity">
    <text evidence="1 8">Belongs to the cytidylate kinase family. Type 1 subfamily.</text>
</comment>
<feature type="binding site" evidence="8">
    <location>
        <begin position="6"/>
        <end position="14"/>
    </location>
    <ligand>
        <name>ATP</name>
        <dbReference type="ChEBI" id="CHEBI:30616"/>
    </ligand>
</feature>
<feature type="domain" description="Cytidylate kinase" evidence="9">
    <location>
        <begin position="2"/>
        <end position="216"/>
    </location>
</feature>
<dbReference type="Pfam" id="PF02224">
    <property type="entry name" value="Cytidylate_kin"/>
    <property type="match status" value="1"/>
</dbReference>
<dbReference type="NCBIfam" id="TIGR00017">
    <property type="entry name" value="cmk"/>
    <property type="match status" value="1"/>
</dbReference>
<keyword evidence="8" id="KW-0963">Cytoplasm</keyword>
<evidence type="ECO:0000256" key="6">
    <source>
        <dbReference type="ARBA" id="ARBA00047615"/>
    </source>
</evidence>
<dbReference type="GO" id="GO:0005829">
    <property type="term" value="C:cytosol"/>
    <property type="evidence" value="ECO:0007669"/>
    <property type="project" value="TreeGrafter"/>
</dbReference>
<sequence length="222" mass="23812">MIAIDGPSGTGKSTVSRRVAAALHAGYLDTGAMYRIVALEVLRAGLDPADQPAVADLLPRLDFDSPTDPEDQRQVSAGVDVTQEIRSQAVTFAVTPVSANPAVRSWLLDRQRRLARSGRMVVEGRDIGTVIVPEAALKIYLTADEGERARRRHRQNRAAGTTDAGDVGSVALDLARRDRMDSSRVHAPLQAAADAVLVDSSGLQIDETVTRVLELAAERGIR</sequence>
<comment type="caution">
    <text evidence="10">The sequence shown here is derived from an EMBL/GenBank/DDBJ whole genome shotgun (WGS) entry which is preliminary data.</text>
</comment>